<dbReference type="PANTHER" id="PTHR30388:SF4">
    <property type="entry name" value="MOLYBDENUM COFACTOR INSERTION CHAPERONE PAOD"/>
    <property type="match status" value="1"/>
</dbReference>
<evidence type="ECO:0000313" key="3">
    <source>
        <dbReference type="EMBL" id="GAA0612590.1"/>
    </source>
</evidence>
<comment type="caution">
    <text evidence="3">The sequence shown here is derived from an EMBL/GenBank/DDBJ whole genome shotgun (WGS) entry which is preliminary data.</text>
</comment>
<sequence>MYPLQQANIQPDFNKDPIDALLAEGGHGVLAVIVGVEGPSYRPLGAVMAIMPDGGCIGSLSSGCVEADLVIHAKSTLANNSPLQLRYGKNSPYFDIQLPCGGGLDILLIPNPNIKVLVALNSMRNMRQVCVLALDVEQGSCSLAGVDRPTGLENGVFYVRFVPQIRFFIFGKGPEASTFASLVNSINYPCILISPDQETLHWVEILGVRTETISCPTIPDGLLIDRWTAVVLFFHDHSWEPGILKKALKSHAFYIGAQGSRRARDMRYADLLAQGVSEIDIARLHGPIGLIPSARDARTLAISVLAEVLQVAS</sequence>
<dbReference type="InterPro" id="IPR003777">
    <property type="entry name" value="XdhC_CoxI"/>
</dbReference>
<keyword evidence="4" id="KW-1185">Reference proteome</keyword>
<accession>A0ABN1GJ30</accession>
<dbReference type="InterPro" id="IPR052698">
    <property type="entry name" value="MoCofactor_Util/Proc"/>
</dbReference>
<gene>
    <name evidence="3" type="ORF">GCM10008943_30040</name>
</gene>
<name>A0ABN1GJ30_9HYPH</name>
<dbReference type="RefSeq" id="WP_343807351.1">
    <property type="nucleotide sequence ID" value="NZ_BAAADE010000009.1"/>
</dbReference>
<organism evidence="3 4">
    <name type="scientific">Paenochrobactrum glaciei</name>
    <dbReference type="NCBI Taxonomy" id="486407"/>
    <lineage>
        <taxon>Bacteria</taxon>
        <taxon>Pseudomonadati</taxon>
        <taxon>Pseudomonadota</taxon>
        <taxon>Alphaproteobacteria</taxon>
        <taxon>Hyphomicrobiales</taxon>
        <taxon>Brucellaceae</taxon>
        <taxon>Paenochrobactrum</taxon>
    </lineage>
</organism>
<proteinExistence type="predicted"/>
<dbReference type="EMBL" id="BAAADE010000009">
    <property type="protein sequence ID" value="GAA0612590.1"/>
    <property type="molecule type" value="Genomic_DNA"/>
</dbReference>
<evidence type="ECO:0000313" key="4">
    <source>
        <dbReference type="Proteomes" id="UP001424441"/>
    </source>
</evidence>
<dbReference type="PANTHER" id="PTHR30388">
    <property type="entry name" value="ALDEHYDE OXIDOREDUCTASE MOLYBDENUM COFACTOR ASSEMBLY PROTEIN"/>
    <property type="match status" value="1"/>
</dbReference>
<reference evidence="3 4" key="1">
    <citation type="journal article" date="2019" name="Int. J. Syst. Evol. Microbiol.">
        <title>The Global Catalogue of Microorganisms (GCM) 10K type strain sequencing project: providing services to taxonomists for standard genome sequencing and annotation.</title>
        <authorList>
            <consortium name="The Broad Institute Genomics Platform"/>
            <consortium name="The Broad Institute Genome Sequencing Center for Infectious Disease"/>
            <person name="Wu L."/>
            <person name="Ma J."/>
        </authorList>
    </citation>
    <scope>NUCLEOTIDE SEQUENCE [LARGE SCALE GENOMIC DNA]</scope>
    <source>
        <strain evidence="3 4">JCM 15115</strain>
    </source>
</reference>
<dbReference type="Gene3D" id="3.40.50.720">
    <property type="entry name" value="NAD(P)-binding Rossmann-like Domain"/>
    <property type="match status" value="1"/>
</dbReference>
<dbReference type="Proteomes" id="UP001424441">
    <property type="component" value="Unassembled WGS sequence"/>
</dbReference>
<feature type="domain" description="XdhC- CoxI" evidence="1">
    <location>
        <begin position="22"/>
        <end position="88"/>
    </location>
</feature>
<evidence type="ECO:0000259" key="1">
    <source>
        <dbReference type="Pfam" id="PF02625"/>
    </source>
</evidence>
<dbReference type="InterPro" id="IPR027051">
    <property type="entry name" value="XdhC_Rossmann_dom"/>
</dbReference>
<protein>
    <submittedName>
        <fullName evidence="3">XdhC family protein</fullName>
    </submittedName>
</protein>
<dbReference type="Pfam" id="PF13478">
    <property type="entry name" value="XdhC_C"/>
    <property type="match status" value="1"/>
</dbReference>
<feature type="domain" description="XdhC Rossmann" evidence="2">
    <location>
        <begin position="168"/>
        <end position="308"/>
    </location>
</feature>
<evidence type="ECO:0000259" key="2">
    <source>
        <dbReference type="Pfam" id="PF13478"/>
    </source>
</evidence>
<dbReference type="Pfam" id="PF02625">
    <property type="entry name" value="XdhC_CoxI"/>
    <property type="match status" value="1"/>
</dbReference>